<feature type="region of interest" description="Disordered" evidence="1">
    <location>
        <begin position="63"/>
        <end position="90"/>
    </location>
</feature>
<protein>
    <submittedName>
        <fullName evidence="2">Uncharacterized protein</fullName>
    </submittedName>
</protein>
<comment type="caution">
    <text evidence="2">The sequence shown here is derived from an EMBL/GenBank/DDBJ whole genome shotgun (WGS) entry which is preliminary data.</text>
</comment>
<evidence type="ECO:0000313" key="2">
    <source>
        <dbReference type="EMBL" id="GAA3566230.1"/>
    </source>
</evidence>
<reference evidence="3" key="1">
    <citation type="journal article" date="2019" name="Int. J. Syst. Evol. Microbiol.">
        <title>The Global Catalogue of Microorganisms (GCM) 10K type strain sequencing project: providing services to taxonomists for standard genome sequencing and annotation.</title>
        <authorList>
            <consortium name="The Broad Institute Genomics Platform"/>
            <consortium name="The Broad Institute Genome Sequencing Center for Infectious Disease"/>
            <person name="Wu L."/>
            <person name="Ma J."/>
        </authorList>
    </citation>
    <scope>NUCLEOTIDE SEQUENCE [LARGE SCALE GENOMIC DNA]</scope>
    <source>
        <strain evidence="3">JCM 16898</strain>
    </source>
</reference>
<gene>
    <name evidence="2" type="ORF">GCM10022222_57630</name>
</gene>
<sequence>MEMSWSAPPRCLGADGCFSGGADAEVTGEDHGGNFEGQLEERGAAGLAGPDSEVVLPVGQLCGADRPSGSAAGKQQGRGRRGANVEQKKQSGDAVLGFDAVVVEESVLVLASADRLLRCGGSAVGAGAPGAELGAVRRGLRG</sequence>
<evidence type="ECO:0000313" key="3">
    <source>
        <dbReference type="Proteomes" id="UP001500689"/>
    </source>
</evidence>
<dbReference type="Proteomes" id="UP001500689">
    <property type="component" value="Unassembled WGS sequence"/>
</dbReference>
<organism evidence="2 3">
    <name type="scientific">Amycolatopsis ultiminotia</name>
    <dbReference type="NCBI Taxonomy" id="543629"/>
    <lineage>
        <taxon>Bacteria</taxon>
        <taxon>Bacillati</taxon>
        <taxon>Actinomycetota</taxon>
        <taxon>Actinomycetes</taxon>
        <taxon>Pseudonocardiales</taxon>
        <taxon>Pseudonocardiaceae</taxon>
        <taxon>Amycolatopsis</taxon>
    </lineage>
</organism>
<name>A0ABP6XF05_9PSEU</name>
<evidence type="ECO:0000256" key="1">
    <source>
        <dbReference type="SAM" id="MobiDB-lite"/>
    </source>
</evidence>
<keyword evidence="3" id="KW-1185">Reference proteome</keyword>
<accession>A0ABP6XF05</accession>
<dbReference type="EMBL" id="BAAAZN010000013">
    <property type="protein sequence ID" value="GAA3566230.1"/>
    <property type="molecule type" value="Genomic_DNA"/>
</dbReference>
<proteinExistence type="predicted"/>